<dbReference type="Gene3D" id="3.30.160.60">
    <property type="entry name" value="Classic Zinc Finger"/>
    <property type="match status" value="1"/>
</dbReference>
<accession>U4UAW6</accession>
<gene>
    <name evidence="3" type="ORF">D910_06820</name>
</gene>
<dbReference type="Proteomes" id="UP000030742">
    <property type="component" value="Unassembled WGS sequence"/>
</dbReference>
<evidence type="ECO:0000313" key="3">
    <source>
        <dbReference type="EMBL" id="ERL89453.1"/>
    </source>
</evidence>
<keyword evidence="1" id="KW-0863">Zinc-finger</keyword>
<dbReference type="EMBL" id="KB632169">
    <property type="protein sequence ID" value="ERL89453.1"/>
    <property type="molecule type" value="Genomic_DNA"/>
</dbReference>
<evidence type="ECO:0000313" key="4">
    <source>
        <dbReference type="Proteomes" id="UP000030742"/>
    </source>
</evidence>
<dbReference type="PROSITE" id="PS50157">
    <property type="entry name" value="ZINC_FINGER_C2H2_2"/>
    <property type="match status" value="1"/>
</dbReference>
<dbReference type="GO" id="GO:0008270">
    <property type="term" value="F:zinc ion binding"/>
    <property type="evidence" value="ECO:0007669"/>
    <property type="project" value="UniProtKB-KW"/>
</dbReference>
<sequence>MGYTRYNSLYAHKKYNCPSTTRSKFSCPINQALQVFELSTQLQASKTSQSALEVPMWQTSYSELALEMLQLSTQLQAPTTVRPPFEVRMWQNSYGELPLLSHQVLPQVPLEAAHQKVRFKCSNCPRSYKHRKHLTHHLKYQCGKTPTLSCPYCPVKFFHKYHLKPHTKRMHRIDFEG</sequence>
<evidence type="ECO:0000259" key="2">
    <source>
        <dbReference type="PROSITE" id="PS50157"/>
    </source>
</evidence>
<evidence type="ECO:0000256" key="1">
    <source>
        <dbReference type="PROSITE-ProRule" id="PRU00042"/>
    </source>
</evidence>
<reference evidence="3 4" key="1">
    <citation type="journal article" date="2013" name="Genome Biol.">
        <title>Draft genome of the mountain pine beetle, Dendroctonus ponderosae Hopkins, a major forest pest.</title>
        <authorList>
            <person name="Keeling C.I."/>
            <person name="Yuen M.M."/>
            <person name="Liao N.Y."/>
            <person name="Docking T.R."/>
            <person name="Chan S.K."/>
            <person name="Taylor G.A."/>
            <person name="Palmquist D.L."/>
            <person name="Jackman S.D."/>
            <person name="Nguyen A."/>
            <person name="Li M."/>
            <person name="Henderson H."/>
            <person name="Janes J.K."/>
            <person name="Zhao Y."/>
            <person name="Pandoh P."/>
            <person name="Moore R."/>
            <person name="Sperling F.A."/>
            <person name="Huber D.P."/>
            <person name="Birol I."/>
            <person name="Jones S.J."/>
            <person name="Bohlmann J."/>
        </authorList>
    </citation>
    <scope>NUCLEOTIDE SEQUENCE</scope>
</reference>
<name>U4UAW6_DENPD</name>
<dbReference type="PROSITE" id="PS00028">
    <property type="entry name" value="ZINC_FINGER_C2H2_1"/>
    <property type="match status" value="1"/>
</dbReference>
<dbReference type="InterPro" id="IPR013087">
    <property type="entry name" value="Znf_C2H2_type"/>
</dbReference>
<keyword evidence="1" id="KW-0479">Metal-binding</keyword>
<protein>
    <recommendedName>
        <fullName evidence="2">C2H2-type domain-containing protein</fullName>
    </recommendedName>
</protein>
<proteinExistence type="predicted"/>
<organism evidence="3 4">
    <name type="scientific">Dendroctonus ponderosae</name>
    <name type="common">Mountain pine beetle</name>
    <dbReference type="NCBI Taxonomy" id="77166"/>
    <lineage>
        <taxon>Eukaryota</taxon>
        <taxon>Metazoa</taxon>
        <taxon>Ecdysozoa</taxon>
        <taxon>Arthropoda</taxon>
        <taxon>Hexapoda</taxon>
        <taxon>Insecta</taxon>
        <taxon>Pterygota</taxon>
        <taxon>Neoptera</taxon>
        <taxon>Endopterygota</taxon>
        <taxon>Coleoptera</taxon>
        <taxon>Polyphaga</taxon>
        <taxon>Cucujiformia</taxon>
        <taxon>Curculionidae</taxon>
        <taxon>Scolytinae</taxon>
        <taxon>Dendroctonus</taxon>
    </lineage>
</organism>
<keyword evidence="1" id="KW-0862">Zinc</keyword>
<feature type="domain" description="C2H2-type" evidence="2">
    <location>
        <begin position="119"/>
        <end position="146"/>
    </location>
</feature>
<dbReference type="SMART" id="SM00355">
    <property type="entry name" value="ZnF_C2H2"/>
    <property type="match status" value="2"/>
</dbReference>
<dbReference type="AlphaFoldDB" id="U4UAW6"/>